<feature type="transmembrane region" description="Helical" evidence="1">
    <location>
        <begin position="46"/>
        <end position="66"/>
    </location>
</feature>
<dbReference type="OrthoDB" id="1376924at2"/>
<dbReference type="STRING" id="1121895.GCA_000378485_00799"/>
<keyword evidence="3" id="KW-1185">Reference proteome</keyword>
<gene>
    <name evidence="2" type="ORF">Q765_12195</name>
</gene>
<sequence length="164" mass="18561">MNKYLNEGLWFCVPIVFAVIICIVWFKTIFDLNPYINLSDGVSLSVNPYCFIAAITTILGFIIFLLRNLFNHFGSIVTAAILLFYTTLFILVTTYIIYLNKALAPQEGWVIYPPLSAIEKIEVKESFFICSPVYPVLFQLSLIVLAAFTAFKIGGNHNRVKTCN</sequence>
<comment type="caution">
    <text evidence="2">The sequence shown here is derived from an EMBL/GenBank/DDBJ whole genome shotgun (WGS) entry which is preliminary data.</text>
</comment>
<feature type="transmembrane region" description="Helical" evidence="1">
    <location>
        <begin position="73"/>
        <end position="98"/>
    </location>
</feature>
<dbReference type="EMBL" id="JRLX01000011">
    <property type="protein sequence ID" value="KGO86330.1"/>
    <property type="molecule type" value="Genomic_DNA"/>
</dbReference>
<accession>A0A0A2MDF0</accession>
<feature type="transmembrane region" description="Helical" evidence="1">
    <location>
        <begin position="7"/>
        <end position="26"/>
    </location>
</feature>
<keyword evidence="1" id="KW-1133">Transmembrane helix</keyword>
<dbReference type="RefSeq" id="WP_020211928.1">
    <property type="nucleotide sequence ID" value="NZ_JRLX01000011.1"/>
</dbReference>
<evidence type="ECO:0000313" key="3">
    <source>
        <dbReference type="Proteomes" id="UP000030152"/>
    </source>
</evidence>
<feature type="transmembrane region" description="Helical" evidence="1">
    <location>
        <begin position="133"/>
        <end position="151"/>
    </location>
</feature>
<organism evidence="2 3">
    <name type="scientific">Flavobacterium rivuli WB 3.3-2 = DSM 21788</name>
    <dbReference type="NCBI Taxonomy" id="1121895"/>
    <lineage>
        <taxon>Bacteria</taxon>
        <taxon>Pseudomonadati</taxon>
        <taxon>Bacteroidota</taxon>
        <taxon>Flavobacteriia</taxon>
        <taxon>Flavobacteriales</taxon>
        <taxon>Flavobacteriaceae</taxon>
        <taxon>Flavobacterium</taxon>
    </lineage>
</organism>
<name>A0A0A2MDF0_9FLAO</name>
<keyword evidence="1" id="KW-0812">Transmembrane</keyword>
<evidence type="ECO:0000256" key="1">
    <source>
        <dbReference type="SAM" id="Phobius"/>
    </source>
</evidence>
<keyword evidence="1" id="KW-0472">Membrane</keyword>
<proteinExistence type="predicted"/>
<dbReference type="eggNOG" id="ENOG503291Q">
    <property type="taxonomic scope" value="Bacteria"/>
</dbReference>
<reference evidence="2 3" key="1">
    <citation type="submission" date="2013-09" db="EMBL/GenBank/DDBJ databases">
        <authorList>
            <person name="Zeng Z."/>
            <person name="Chen C."/>
        </authorList>
    </citation>
    <scope>NUCLEOTIDE SEQUENCE [LARGE SCALE GENOMIC DNA]</scope>
    <source>
        <strain evidence="2 3">WB 3.3-2</strain>
    </source>
</reference>
<evidence type="ECO:0000313" key="2">
    <source>
        <dbReference type="EMBL" id="KGO86330.1"/>
    </source>
</evidence>
<dbReference type="AlphaFoldDB" id="A0A0A2MDF0"/>
<protein>
    <submittedName>
        <fullName evidence="2">Uncharacterized protein</fullName>
    </submittedName>
</protein>
<dbReference type="Proteomes" id="UP000030152">
    <property type="component" value="Unassembled WGS sequence"/>
</dbReference>